<dbReference type="Proteomes" id="UP001162640">
    <property type="component" value="Unassembled WGS sequence"/>
</dbReference>
<keyword evidence="2" id="KW-0812">Transmembrane</keyword>
<keyword evidence="2" id="KW-1133">Transmembrane helix</keyword>
<evidence type="ECO:0000313" key="4">
    <source>
        <dbReference type="Proteomes" id="UP001162640"/>
    </source>
</evidence>
<evidence type="ECO:0000313" key="3">
    <source>
        <dbReference type="EMBL" id="GMH56574.1"/>
    </source>
</evidence>
<dbReference type="AlphaFoldDB" id="A0A9W6ZU25"/>
<evidence type="ECO:0000256" key="2">
    <source>
        <dbReference type="SAM" id="Phobius"/>
    </source>
</evidence>
<feature type="transmembrane region" description="Helical" evidence="2">
    <location>
        <begin position="183"/>
        <end position="204"/>
    </location>
</feature>
<feature type="region of interest" description="Disordered" evidence="1">
    <location>
        <begin position="242"/>
        <end position="267"/>
    </location>
</feature>
<dbReference type="EMBL" id="BLQM01000052">
    <property type="protein sequence ID" value="GMH56574.1"/>
    <property type="molecule type" value="Genomic_DNA"/>
</dbReference>
<comment type="caution">
    <text evidence="3">The sequence shown here is derived from an EMBL/GenBank/DDBJ whole genome shotgun (WGS) entry which is preliminary data.</text>
</comment>
<reference evidence="4" key="1">
    <citation type="journal article" date="2023" name="Commun. Biol.">
        <title>Genome analysis of Parmales, the sister group of diatoms, reveals the evolutionary specialization of diatoms from phago-mixotrophs to photoautotrophs.</title>
        <authorList>
            <person name="Ban H."/>
            <person name="Sato S."/>
            <person name="Yoshikawa S."/>
            <person name="Yamada K."/>
            <person name="Nakamura Y."/>
            <person name="Ichinomiya M."/>
            <person name="Sato N."/>
            <person name="Blanc-Mathieu R."/>
            <person name="Endo H."/>
            <person name="Kuwata A."/>
            <person name="Ogata H."/>
        </authorList>
    </citation>
    <scope>NUCLEOTIDE SEQUENCE [LARGE SCALE GENOMIC DNA]</scope>
</reference>
<evidence type="ECO:0000256" key="1">
    <source>
        <dbReference type="SAM" id="MobiDB-lite"/>
    </source>
</evidence>
<keyword evidence="2" id="KW-0472">Membrane</keyword>
<name>A0A9W6ZU25_9STRA</name>
<accession>A0A9W6ZU25</accession>
<proteinExistence type="predicted"/>
<organism evidence="3 4">
    <name type="scientific">Triparma laevis f. inornata</name>
    <dbReference type="NCBI Taxonomy" id="1714386"/>
    <lineage>
        <taxon>Eukaryota</taxon>
        <taxon>Sar</taxon>
        <taxon>Stramenopiles</taxon>
        <taxon>Ochrophyta</taxon>
        <taxon>Bolidophyceae</taxon>
        <taxon>Parmales</taxon>
        <taxon>Triparmaceae</taxon>
        <taxon>Triparma</taxon>
    </lineage>
</organism>
<feature type="transmembrane region" description="Helical" evidence="2">
    <location>
        <begin position="121"/>
        <end position="145"/>
    </location>
</feature>
<gene>
    <name evidence="3" type="ORF">TL16_g02162</name>
</gene>
<sequence>MADPEILDHYCMIVNTSHATLNGQCCLVSSYDPSKLRYTVTAVTGLMPPTKRTLQLKGENLRQAGGMEKRKYEYLKLKPHDLAQDPKFAELRKNGELFQSEIISVASSYNINLSRVIPASLVFLLIHWWFRGFIRTFLLFTLLWYPLMFSLPDLKLKKNILQCLKNIPLNLSSELSRATGYNVTYMMAAIGLGCFYVFGVYTYTTPYVAASAVRAAAKGGVIDQATVDRIYAKGYDDGSAGKPFGTSLEPSDTSPLPSSYDDDMSSPVPPPPLATGLGALGFTHLMSAGLIVKAVYDLGMGPDGVWNPGNVVPNGKANPMRLMMPAFGGYRILKALGVF</sequence>
<protein>
    <submittedName>
        <fullName evidence="3">Uncharacterized protein</fullName>
    </submittedName>
</protein>